<keyword evidence="1" id="KW-0472">Membrane</keyword>
<organism evidence="2 3">
    <name type="scientific">Heterodera trifolii</name>
    <dbReference type="NCBI Taxonomy" id="157864"/>
    <lineage>
        <taxon>Eukaryota</taxon>
        <taxon>Metazoa</taxon>
        <taxon>Ecdysozoa</taxon>
        <taxon>Nematoda</taxon>
        <taxon>Chromadorea</taxon>
        <taxon>Rhabditida</taxon>
        <taxon>Tylenchina</taxon>
        <taxon>Tylenchomorpha</taxon>
        <taxon>Tylenchoidea</taxon>
        <taxon>Heteroderidae</taxon>
        <taxon>Heteroderinae</taxon>
        <taxon>Heterodera</taxon>
    </lineage>
</organism>
<accession>A0ABD2HRA8</accession>
<gene>
    <name evidence="2" type="ORF">niasHT_032414</name>
</gene>
<evidence type="ECO:0000313" key="2">
    <source>
        <dbReference type="EMBL" id="KAL3070624.1"/>
    </source>
</evidence>
<evidence type="ECO:0000256" key="1">
    <source>
        <dbReference type="SAM" id="Phobius"/>
    </source>
</evidence>
<name>A0ABD2HRA8_9BILA</name>
<dbReference type="EMBL" id="JBICBT010001381">
    <property type="protein sequence ID" value="KAL3070624.1"/>
    <property type="molecule type" value="Genomic_DNA"/>
</dbReference>
<sequence length="68" mass="7653">MILCTFQSVVQRNGNDSLNFNELEGEQQAAKFQFLASTGLIIAIVFAVLSATGCFVGFLYWIMMRIRE</sequence>
<comment type="caution">
    <text evidence="2">The sequence shown here is derived from an EMBL/GenBank/DDBJ whole genome shotgun (WGS) entry which is preliminary data.</text>
</comment>
<dbReference type="Proteomes" id="UP001620626">
    <property type="component" value="Unassembled WGS sequence"/>
</dbReference>
<feature type="transmembrane region" description="Helical" evidence="1">
    <location>
        <begin position="40"/>
        <end position="62"/>
    </location>
</feature>
<evidence type="ECO:0000313" key="3">
    <source>
        <dbReference type="Proteomes" id="UP001620626"/>
    </source>
</evidence>
<proteinExistence type="predicted"/>
<keyword evidence="3" id="KW-1185">Reference proteome</keyword>
<keyword evidence="1" id="KW-0812">Transmembrane</keyword>
<keyword evidence="1" id="KW-1133">Transmembrane helix</keyword>
<protein>
    <submittedName>
        <fullName evidence="2">Uncharacterized protein</fullName>
    </submittedName>
</protein>
<reference evidence="2 3" key="1">
    <citation type="submission" date="2024-10" db="EMBL/GenBank/DDBJ databases">
        <authorList>
            <person name="Kim D."/>
        </authorList>
    </citation>
    <scope>NUCLEOTIDE SEQUENCE [LARGE SCALE GENOMIC DNA]</scope>
    <source>
        <strain evidence="2">BH-2024</strain>
    </source>
</reference>
<dbReference type="AlphaFoldDB" id="A0ABD2HRA8"/>